<organism evidence="1">
    <name type="scientific">viral metagenome</name>
    <dbReference type="NCBI Taxonomy" id="1070528"/>
    <lineage>
        <taxon>unclassified sequences</taxon>
        <taxon>metagenomes</taxon>
        <taxon>organismal metagenomes</taxon>
    </lineage>
</organism>
<reference evidence="1" key="1">
    <citation type="journal article" date="2020" name="Nature">
        <title>Giant virus diversity and host interactions through global metagenomics.</title>
        <authorList>
            <person name="Schulz F."/>
            <person name="Roux S."/>
            <person name="Paez-Espino D."/>
            <person name="Jungbluth S."/>
            <person name="Walsh D.A."/>
            <person name="Denef V.J."/>
            <person name="McMahon K.D."/>
            <person name="Konstantinidis K.T."/>
            <person name="Eloe-Fadrosh E.A."/>
            <person name="Kyrpides N.C."/>
            <person name="Woyke T."/>
        </authorList>
    </citation>
    <scope>NUCLEOTIDE SEQUENCE</scope>
    <source>
        <strain evidence="1">GVMAG-M-3300023179-92</strain>
    </source>
</reference>
<dbReference type="AlphaFoldDB" id="A0A6C0HD48"/>
<evidence type="ECO:0000313" key="1">
    <source>
        <dbReference type="EMBL" id="QHT78551.1"/>
    </source>
</evidence>
<dbReference type="EMBL" id="MN739934">
    <property type="protein sequence ID" value="QHT78551.1"/>
    <property type="molecule type" value="Genomic_DNA"/>
</dbReference>
<name>A0A6C0HD48_9ZZZZ</name>
<sequence length="148" mass="17380">MYKLFFGYKYTSSTGFNTEDDVPLFNTSKEVLDWITAKLIIENKKRPIIHYWFWVYNGSKLVYVNSTLDKENLLTKPLPYISEKTKKSLEEYDKIVSNRGVKKISLLKWLTNKFQKSVSSLEDSLNDIHASLAYFSSIDKQNDFKNIK</sequence>
<accession>A0A6C0HD48</accession>
<proteinExistence type="predicted"/>
<protein>
    <submittedName>
        <fullName evidence="1">Uncharacterized protein</fullName>
    </submittedName>
</protein>